<accession>A0A5N5XC46</accession>
<sequence>MTVVLRPRLREEVTRHQTSLESAIDTCWPSAEFVSRQYAKWEVNGWWVMSTVQATEFTVPQVVHYYLLEGHLLVDGQTMGKLPADIRDSDTLKALFGNQRLVAYPSNMYKMSYMLAANQEGHAWQNVELIPRHVFGEGADMDLPGQLVDNCFHWLDLQSGVRRNASLVNPHSSSFGLIAEIFQVFEQPHMLTLAQPFFRNLTVELKRMDLTFYVNKKYWLQCTQLDAEIDPNQDAGTLYGLQSMLVLRRVKNLAHRTIITTLGRPYYRRQGMHALLHEFTSYFMPDPLTGRTGTEEALLWLQSGCCQPWSPLAQVSLKILNTLLALTPRREYYPKDKKNQQTVYWGDQLTTTIQHDAYQSVVECTLKKSEGLAAIEMDNKTDIAAMTPLT</sequence>
<evidence type="ECO:0000313" key="1">
    <source>
        <dbReference type="EMBL" id="KAB8077647.1"/>
    </source>
</evidence>
<evidence type="ECO:0000313" key="2">
    <source>
        <dbReference type="Proteomes" id="UP000326565"/>
    </source>
</evidence>
<reference evidence="1 2" key="1">
    <citation type="submission" date="2019-04" db="EMBL/GenBank/DDBJ databases">
        <title>Friends and foes A comparative genomics study of 23 Aspergillus species from section Flavi.</title>
        <authorList>
            <consortium name="DOE Joint Genome Institute"/>
            <person name="Kjaerbolling I."/>
            <person name="Vesth T."/>
            <person name="Frisvad J.C."/>
            <person name="Nybo J.L."/>
            <person name="Theobald S."/>
            <person name="Kildgaard S."/>
            <person name="Isbrandt T."/>
            <person name="Kuo A."/>
            <person name="Sato A."/>
            <person name="Lyhne E.K."/>
            <person name="Kogle M.E."/>
            <person name="Wiebenga A."/>
            <person name="Kun R.S."/>
            <person name="Lubbers R.J."/>
            <person name="Makela M.R."/>
            <person name="Barry K."/>
            <person name="Chovatia M."/>
            <person name="Clum A."/>
            <person name="Daum C."/>
            <person name="Haridas S."/>
            <person name="He G."/>
            <person name="LaButti K."/>
            <person name="Lipzen A."/>
            <person name="Mondo S."/>
            <person name="Riley R."/>
            <person name="Salamov A."/>
            <person name="Simmons B.A."/>
            <person name="Magnuson J.K."/>
            <person name="Henrissat B."/>
            <person name="Mortensen U.H."/>
            <person name="Larsen T.O."/>
            <person name="Devries R.P."/>
            <person name="Grigoriev I.V."/>
            <person name="Machida M."/>
            <person name="Baker S.E."/>
            <person name="Andersen M.R."/>
        </authorList>
    </citation>
    <scope>NUCLEOTIDE SEQUENCE [LARGE SCALE GENOMIC DNA]</scope>
    <source>
        <strain evidence="1 2">CBS 151.66</strain>
    </source>
</reference>
<organism evidence="1 2">
    <name type="scientific">Aspergillus leporis</name>
    <dbReference type="NCBI Taxonomy" id="41062"/>
    <lineage>
        <taxon>Eukaryota</taxon>
        <taxon>Fungi</taxon>
        <taxon>Dikarya</taxon>
        <taxon>Ascomycota</taxon>
        <taxon>Pezizomycotina</taxon>
        <taxon>Eurotiomycetes</taxon>
        <taxon>Eurotiomycetidae</taxon>
        <taxon>Eurotiales</taxon>
        <taxon>Aspergillaceae</taxon>
        <taxon>Aspergillus</taxon>
        <taxon>Aspergillus subgen. Circumdati</taxon>
    </lineage>
</organism>
<dbReference type="AlphaFoldDB" id="A0A5N5XC46"/>
<dbReference type="EMBL" id="ML732166">
    <property type="protein sequence ID" value="KAB8077647.1"/>
    <property type="molecule type" value="Genomic_DNA"/>
</dbReference>
<keyword evidence="2" id="KW-1185">Reference proteome</keyword>
<protein>
    <submittedName>
        <fullName evidence="1">Uncharacterized protein</fullName>
    </submittedName>
</protein>
<dbReference type="Proteomes" id="UP000326565">
    <property type="component" value="Unassembled WGS sequence"/>
</dbReference>
<dbReference type="OrthoDB" id="3182339at2759"/>
<gene>
    <name evidence="1" type="ORF">BDV29DRAFT_188527</name>
</gene>
<name>A0A5N5XC46_9EURO</name>
<proteinExistence type="predicted"/>